<dbReference type="SUPFAM" id="SSF52799">
    <property type="entry name" value="(Phosphotyrosine protein) phosphatases II"/>
    <property type="match status" value="1"/>
</dbReference>
<dbReference type="SMART" id="SM00195">
    <property type="entry name" value="DSPc"/>
    <property type="match status" value="1"/>
</dbReference>
<dbReference type="EC" id="3.1.3.48" evidence="2"/>
<dbReference type="EMBL" id="GIBP01009550">
    <property type="protein sequence ID" value="NDV38519.1"/>
    <property type="molecule type" value="Transcribed_RNA"/>
</dbReference>
<dbReference type="PROSITE" id="PS50054">
    <property type="entry name" value="TYR_PHOSPHATASE_DUAL"/>
    <property type="match status" value="1"/>
</dbReference>
<dbReference type="InterPro" id="IPR020422">
    <property type="entry name" value="TYR_PHOSPHATASE_DUAL_dom"/>
</dbReference>
<feature type="domain" description="Tyrosine-protein phosphatase" evidence="6">
    <location>
        <begin position="1"/>
        <end position="137"/>
    </location>
</feature>
<evidence type="ECO:0000256" key="1">
    <source>
        <dbReference type="ARBA" id="ARBA00008601"/>
    </source>
</evidence>
<evidence type="ECO:0000259" key="6">
    <source>
        <dbReference type="PROSITE" id="PS50054"/>
    </source>
</evidence>
<dbReference type="InterPro" id="IPR029021">
    <property type="entry name" value="Prot-tyrosine_phosphatase-like"/>
</dbReference>
<dbReference type="InterPro" id="IPR000387">
    <property type="entry name" value="Tyr_Pase_dom"/>
</dbReference>
<sequence>MPYIQFRNIKVVVNASILHLSKKPKFMNWAKEVEVIEEKGLIRVLRLDWDDEPYQELKQLREAILFLHEALHAGQNALIHCGQGKSRSGAMLVAFLMAKMGLSYDEALAVAKSKRPIIKPNQGFEDQLRKFESSQLLCNLRKELNS</sequence>
<dbReference type="PROSITE" id="PS50056">
    <property type="entry name" value="TYR_PHOSPHATASE_2"/>
    <property type="match status" value="1"/>
</dbReference>
<dbReference type="GO" id="GO:0005737">
    <property type="term" value="C:cytoplasm"/>
    <property type="evidence" value="ECO:0007669"/>
    <property type="project" value="TreeGrafter"/>
</dbReference>
<evidence type="ECO:0000256" key="5">
    <source>
        <dbReference type="ARBA" id="ARBA00047761"/>
    </source>
</evidence>
<dbReference type="GO" id="GO:0008330">
    <property type="term" value="F:protein tyrosine/threonine phosphatase activity"/>
    <property type="evidence" value="ECO:0007669"/>
    <property type="project" value="TreeGrafter"/>
</dbReference>
<comment type="similarity">
    <text evidence="1">Belongs to the protein-tyrosine phosphatase family. Non-receptor class dual specificity subfamily.</text>
</comment>
<comment type="catalytic activity">
    <reaction evidence="5">
        <text>O-phospho-L-seryl-[protein] + H2O = L-seryl-[protein] + phosphate</text>
        <dbReference type="Rhea" id="RHEA:20629"/>
        <dbReference type="Rhea" id="RHEA-COMP:9863"/>
        <dbReference type="Rhea" id="RHEA-COMP:11604"/>
        <dbReference type="ChEBI" id="CHEBI:15377"/>
        <dbReference type="ChEBI" id="CHEBI:29999"/>
        <dbReference type="ChEBI" id="CHEBI:43474"/>
        <dbReference type="ChEBI" id="CHEBI:83421"/>
        <dbReference type="EC" id="3.1.3.16"/>
    </reaction>
</comment>
<organism evidence="8">
    <name type="scientific">Arcella intermedia</name>
    <dbReference type="NCBI Taxonomy" id="1963864"/>
    <lineage>
        <taxon>Eukaryota</taxon>
        <taxon>Amoebozoa</taxon>
        <taxon>Tubulinea</taxon>
        <taxon>Elardia</taxon>
        <taxon>Arcellinida</taxon>
        <taxon>Sphaerothecina</taxon>
        <taxon>Arcellidae</taxon>
        <taxon>Arcella</taxon>
    </lineage>
</organism>
<evidence type="ECO:0000259" key="7">
    <source>
        <dbReference type="PROSITE" id="PS50056"/>
    </source>
</evidence>
<dbReference type="Gene3D" id="3.90.190.10">
    <property type="entry name" value="Protein tyrosine phosphatase superfamily"/>
    <property type="match status" value="1"/>
</dbReference>
<dbReference type="GO" id="GO:0033550">
    <property type="term" value="F:MAP kinase tyrosine phosphatase activity"/>
    <property type="evidence" value="ECO:0007669"/>
    <property type="project" value="TreeGrafter"/>
</dbReference>
<evidence type="ECO:0000256" key="2">
    <source>
        <dbReference type="ARBA" id="ARBA00013064"/>
    </source>
</evidence>
<keyword evidence="4" id="KW-0904">Protein phosphatase</keyword>
<name>A0A6B2LMX6_9EUKA</name>
<accession>A0A6B2LMX6</accession>
<dbReference type="GO" id="GO:0043409">
    <property type="term" value="P:negative regulation of MAPK cascade"/>
    <property type="evidence" value="ECO:0007669"/>
    <property type="project" value="TreeGrafter"/>
</dbReference>
<protein>
    <recommendedName>
        <fullName evidence="2">protein-tyrosine-phosphatase</fullName>
        <ecNumber evidence="2">3.1.3.48</ecNumber>
    </recommendedName>
</protein>
<dbReference type="GO" id="GO:0004722">
    <property type="term" value="F:protein serine/threonine phosphatase activity"/>
    <property type="evidence" value="ECO:0007669"/>
    <property type="project" value="UniProtKB-EC"/>
</dbReference>
<evidence type="ECO:0000313" key="8">
    <source>
        <dbReference type="EMBL" id="NDV38519.1"/>
    </source>
</evidence>
<dbReference type="InterPro" id="IPR000340">
    <property type="entry name" value="Dual-sp_phosphatase_cat-dom"/>
</dbReference>
<dbReference type="CDD" id="cd14498">
    <property type="entry name" value="DSP"/>
    <property type="match status" value="1"/>
</dbReference>
<reference evidence="8" key="1">
    <citation type="journal article" date="2020" name="J. Eukaryot. Microbiol.">
        <title>De novo Sequencing, Assembly and Annotation of the Transcriptome for the Free-Living Testate Amoeba Arcella intermedia.</title>
        <authorList>
            <person name="Ribeiro G.M."/>
            <person name="Porfirio-Sousa A.L."/>
            <person name="Maurer-Alcala X.X."/>
            <person name="Katz L.A."/>
            <person name="Lahr D.J.G."/>
        </authorList>
    </citation>
    <scope>NUCLEOTIDE SEQUENCE</scope>
</reference>
<dbReference type="InterPro" id="IPR016130">
    <property type="entry name" value="Tyr_Pase_AS"/>
</dbReference>
<dbReference type="Pfam" id="PF00782">
    <property type="entry name" value="DSPc"/>
    <property type="match status" value="1"/>
</dbReference>
<evidence type="ECO:0000256" key="3">
    <source>
        <dbReference type="ARBA" id="ARBA00022801"/>
    </source>
</evidence>
<keyword evidence="3" id="KW-0378">Hydrolase</keyword>
<proteinExistence type="inferred from homology"/>
<feature type="domain" description="Tyrosine specific protein phosphatases" evidence="7">
    <location>
        <begin position="58"/>
        <end position="116"/>
    </location>
</feature>
<dbReference type="GO" id="GO:0017017">
    <property type="term" value="F:MAP kinase tyrosine/serine/threonine phosphatase activity"/>
    <property type="evidence" value="ECO:0007669"/>
    <property type="project" value="TreeGrafter"/>
</dbReference>
<dbReference type="PANTHER" id="PTHR10159:SF519">
    <property type="entry name" value="DUAL SPECIFICITY PROTEIN PHOSPHATASE MPK3"/>
    <property type="match status" value="1"/>
</dbReference>
<dbReference type="AlphaFoldDB" id="A0A6B2LMX6"/>
<dbReference type="PANTHER" id="PTHR10159">
    <property type="entry name" value="DUAL SPECIFICITY PROTEIN PHOSPHATASE"/>
    <property type="match status" value="1"/>
</dbReference>
<evidence type="ECO:0000256" key="4">
    <source>
        <dbReference type="ARBA" id="ARBA00022912"/>
    </source>
</evidence>
<dbReference type="PROSITE" id="PS00383">
    <property type="entry name" value="TYR_PHOSPHATASE_1"/>
    <property type="match status" value="1"/>
</dbReference>